<evidence type="ECO:0000313" key="2">
    <source>
        <dbReference type="Proteomes" id="UP000324800"/>
    </source>
</evidence>
<sequence>MTATDAAIQEFERRLQNQHDWRNIQEIVRTSFRALFDIIHAQAEKIERLEQEKVTVKDFLTALQTKSDVADTNAKFEMVGTFLDAKAGTEDVAVHLDTKADKAELQRVANEITHTFGEMQRSLDQKYSIQDFQSSFETKCDKADLALISSRIDLVQAEITTKANSIDVAREIERKAEVDEVNKALDTKCDKGDYEEKLKDKASRQSVIAALKHKANVTTKLTSVYYERATRAVCQVRNAASDATSVAVFLIPSVRRPTVDQVELMMKKKADITSIQAQIQQRPERGQVEDMVNTAVNDIHARLENEVRLLTDGIRKTATDVASEAASANQRAVGDIREMKNQLLQKADKGELLTQHTALVALSQQTDVNFAELRRLLQV</sequence>
<gene>
    <name evidence="1" type="ORF">EZS28_018821</name>
</gene>
<organism evidence="1 2">
    <name type="scientific">Streblomastix strix</name>
    <dbReference type="NCBI Taxonomy" id="222440"/>
    <lineage>
        <taxon>Eukaryota</taxon>
        <taxon>Metamonada</taxon>
        <taxon>Preaxostyla</taxon>
        <taxon>Oxymonadida</taxon>
        <taxon>Streblomastigidae</taxon>
        <taxon>Streblomastix</taxon>
    </lineage>
</organism>
<reference evidence="1 2" key="1">
    <citation type="submission" date="2019-03" db="EMBL/GenBank/DDBJ databases">
        <title>Single cell metagenomics reveals metabolic interactions within the superorganism composed of flagellate Streblomastix strix and complex community of Bacteroidetes bacteria on its surface.</title>
        <authorList>
            <person name="Treitli S.C."/>
            <person name="Kolisko M."/>
            <person name="Husnik F."/>
            <person name="Keeling P."/>
            <person name="Hampl V."/>
        </authorList>
    </citation>
    <scope>NUCLEOTIDE SEQUENCE [LARGE SCALE GENOMIC DNA]</scope>
    <source>
        <strain evidence="1">ST1C</strain>
    </source>
</reference>
<accession>A0A5J4VSV1</accession>
<dbReference type="AlphaFoldDB" id="A0A5J4VSV1"/>
<dbReference type="EMBL" id="SNRW01005170">
    <property type="protein sequence ID" value="KAA6385651.1"/>
    <property type="molecule type" value="Genomic_DNA"/>
</dbReference>
<comment type="caution">
    <text evidence="1">The sequence shown here is derived from an EMBL/GenBank/DDBJ whole genome shotgun (WGS) entry which is preliminary data.</text>
</comment>
<dbReference type="PANTHER" id="PTHR40131:SF1">
    <property type="entry name" value="C1Q DOMAIN-CONTAINING PROTEIN"/>
    <property type="match status" value="1"/>
</dbReference>
<dbReference type="OrthoDB" id="65833at2759"/>
<name>A0A5J4VSV1_9EUKA</name>
<dbReference type="PANTHER" id="PTHR40131">
    <property type="entry name" value="C1Q DOMAIN-CONTAINING PROTEIN"/>
    <property type="match status" value="1"/>
</dbReference>
<protein>
    <submittedName>
        <fullName evidence="1">Uncharacterized protein</fullName>
    </submittedName>
</protein>
<evidence type="ECO:0000313" key="1">
    <source>
        <dbReference type="EMBL" id="KAA6385651.1"/>
    </source>
</evidence>
<dbReference type="Proteomes" id="UP000324800">
    <property type="component" value="Unassembled WGS sequence"/>
</dbReference>
<proteinExistence type="predicted"/>